<accession>A0ABS9F314</accession>
<name>A0ABS9F314_9PSED</name>
<reference evidence="1 2" key="1">
    <citation type="submission" date="2019-11" db="EMBL/GenBank/DDBJ databases">
        <title>Epiphytic Pseudomonas syringae from cherry orchards.</title>
        <authorList>
            <person name="Hulin M.T."/>
        </authorList>
    </citation>
    <scope>NUCLEOTIDE SEQUENCE [LARGE SCALE GENOMIC DNA]</scope>
    <source>
        <strain evidence="1 2">PA-6-5B</strain>
    </source>
</reference>
<protein>
    <recommendedName>
        <fullName evidence="3">AraC family transcriptional regulator</fullName>
    </recommendedName>
</protein>
<organism evidence="1 2">
    <name type="scientific">Pseudomonas gessardii</name>
    <dbReference type="NCBI Taxonomy" id="78544"/>
    <lineage>
        <taxon>Bacteria</taxon>
        <taxon>Pseudomonadati</taxon>
        <taxon>Pseudomonadota</taxon>
        <taxon>Gammaproteobacteria</taxon>
        <taxon>Pseudomonadales</taxon>
        <taxon>Pseudomonadaceae</taxon>
        <taxon>Pseudomonas</taxon>
    </lineage>
</organism>
<dbReference type="EMBL" id="WKED01000004">
    <property type="protein sequence ID" value="MCF5105918.1"/>
    <property type="molecule type" value="Genomic_DNA"/>
</dbReference>
<dbReference type="Proteomes" id="UP000814003">
    <property type="component" value="Unassembled WGS sequence"/>
</dbReference>
<comment type="caution">
    <text evidence="1">The sequence shown here is derived from an EMBL/GenBank/DDBJ whole genome shotgun (WGS) entry which is preliminary data.</text>
</comment>
<evidence type="ECO:0000313" key="2">
    <source>
        <dbReference type="Proteomes" id="UP000814003"/>
    </source>
</evidence>
<evidence type="ECO:0000313" key="1">
    <source>
        <dbReference type="EMBL" id="MCF5105918.1"/>
    </source>
</evidence>
<sequence length="66" mass="7703">MRDGLRQFADSFAPLGTHNRHRLDNLYSQDISFTDPLHQVRGISARCYEYLLVVGRPVRWLKGRMA</sequence>
<dbReference type="GeneID" id="70101662"/>
<gene>
    <name evidence="1" type="ORF">GIW56_03625</name>
</gene>
<proteinExistence type="predicted"/>
<dbReference type="RefSeq" id="WP_076962849.1">
    <property type="nucleotide sequence ID" value="NZ_CBCRYT010000008.1"/>
</dbReference>
<keyword evidence="2" id="KW-1185">Reference proteome</keyword>
<evidence type="ECO:0008006" key="3">
    <source>
        <dbReference type="Google" id="ProtNLM"/>
    </source>
</evidence>